<dbReference type="EMBL" id="KN787519">
    <property type="protein sequence ID" value="KIH43270.1"/>
    <property type="molecule type" value="Genomic_DNA"/>
</dbReference>
<dbReference type="Pfam" id="PF01431">
    <property type="entry name" value="Peptidase_M13"/>
    <property type="match status" value="1"/>
</dbReference>
<dbReference type="AlphaFoldDB" id="A0A0C2F410"/>
<proteinExistence type="predicted"/>
<name>A0A0C2F410_9BILA</name>
<evidence type="ECO:0000313" key="3">
    <source>
        <dbReference type="Proteomes" id="UP000054047"/>
    </source>
</evidence>
<evidence type="ECO:0000313" key="2">
    <source>
        <dbReference type="EMBL" id="KIH43270.1"/>
    </source>
</evidence>
<reference evidence="2 3" key="1">
    <citation type="submission" date="2013-12" db="EMBL/GenBank/DDBJ databases">
        <title>Draft genome of the parsitic nematode Ancylostoma duodenale.</title>
        <authorList>
            <person name="Mitreva M."/>
        </authorList>
    </citation>
    <scope>NUCLEOTIDE SEQUENCE [LARGE SCALE GENOMIC DNA]</scope>
    <source>
        <strain evidence="2 3">Zhejiang</strain>
    </source>
</reference>
<dbReference type="SUPFAM" id="SSF55486">
    <property type="entry name" value="Metalloproteases ('zincins'), catalytic domain"/>
    <property type="match status" value="1"/>
</dbReference>
<evidence type="ECO:0000259" key="1">
    <source>
        <dbReference type="Pfam" id="PF01431"/>
    </source>
</evidence>
<organism evidence="2 3">
    <name type="scientific">Ancylostoma duodenale</name>
    <dbReference type="NCBI Taxonomy" id="51022"/>
    <lineage>
        <taxon>Eukaryota</taxon>
        <taxon>Metazoa</taxon>
        <taxon>Ecdysozoa</taxon>
        <taxon>Nematoda</taxon>
        <taxon>Chromadorea</taxon>
        <taxon>Rhabditida</taxon>
        <taxon>Rhabditina</taxon>
        <taxon>Rhabditomorpha</taxon>
        <taxon>Strongyloidea</taxon>
        <taxon>Ancylostomatidae</taxon>
        <taxon>Ancylostomatinae</taxon>
        <taxon>Ancylostoma</taxon>
    </lineage>
</organism>
<accession>A0A0C2F410</accession>
<keyword evidence="3" id="KW-1185">Reference proteome</keyword>
<dbReference type="Proteomes" id="UP000054047">
    <property type="component" value="Unassembled WGS sequence"/>
</dbReference>
<gene>
    <name evidence="2" type="ORF">ANCDUO_26727</name>
</gene>
<feature type="domain" description="Peptidase M13 C-terminal" evidence="1">
    <location>
        <begin position="11"/>
        <end position="67"/>
    </location>
</feature>
<dbReference type="GO" id="GO:0004222">
    <property type="term" value="F:metalloendopeptidase activity"/>
    <property type="evidence" value="ECO:0007669"/>
    <property type="project" value="InterPro"/>
</dbReference>
<protein>
    <recommendedName>
        <fullName evidence="1">Peptidase M13 C-terminal domain-containing protein</fullName>
    </recommendedName>
</protein>
<sequence length="87" mass="10100">MDPPKRTFPLSDTLKEDMCDYVGLLTAFKAHRIYRKHHGSEPRFDTMQDLNSDQLFFIGYAAVCRQVLLKAKRSAEIYTSCTYMSQT</sequence>
<dbReference type="Gene3D" id="3.40.390.10">
    <property type="entry name" value="Collagenase (Catalytic Domain)"/>
    <property type="match status" value="1"/>
</dbReference>
<dbReference type="InterPro" id="IPR018497">
    <property type="entry name" value="Peptidase_M13_C"/>
</dbReference>
<dbReference type="GO" id="GO:0006508">
    <property type="term" value="P:proteolysis"/>
    <property type="evidence" value="ECO:0007669"/>
    <property type="project" value="InterPro"/>
</dbReference>
<dbReference type="InterPro" id="IPR024079">
    <property type="entry name" value="MetalloPept_cat_dom_sf"/>
</dbReference>